<feature type="transmembrane region" description="Helical" evidence="5">
    <location>
        <begin position="20"/>
        <end position="39"/>
    </location>
</feature>
<sequence>MNQLRYLFNRFRIYIENSAWVILGLITRTLITIFIVSRIANHIGTENFGWYNLGISLFTVLFAVSSLGFNPSFVIKYLVNGEYSKESIIGTTLISRGIWSLLILLLLALWVFFFTSEVNYWVLFIASISIFFQISEIVYSYYQWKLKAKVYVTVNGISLMIEAVLLLIGLYFKFDLFYFIIVYTLERVFIFIGILYVFNKNDLKLKSLQFSNSLFKTIFFQAWPLLLGAILTALYARFDQFLIKYFLDTKELGIYGTGIILTQIWLIVPSLIIPIVFPKIAEFKNLDNSKKYNSVLLGLYSLLNYSAIGIILMMFIFGKWIIATLYGSEYIESVFILKILIINLLILFQSHLTTSVMIIEGNEKYLFKIKLVSVIVNIVLNVIFLANFGVEVAAYSLLISSFVSWIVLSIFNKDMKRLVQLNLKSFLVPFNIKKIF</sequence>
<dbReference type="Proteomes" id="UP000598120">
    <property type="component" value="Unassembled WGS sequence"/>
</dbReference>
<feature type="transmembrane region" description="Helical" evidence="5">
    <location>
        <begin position="258"/>
        <end position="277"/>
    </location>
</feature>
<dbReference type="CDD" id="cd13128">
    <property type="entry name" value="MATE_Wzx_like"/>
    <property type="match status" value="1"/>
</dbReference>
<keyword evidence="7" id="KW-1185">Reference proteome</keyword>
<dbReference type="Pfam" id="PF01943">
    <property type="entry name" value="Polysacc_synt"/>
    <property type="match status" value="1"/>
</dbReference>
<dbReference type="PANTHER" id="PTHR43424">
    <property type="entry name" value="LOCUS PUTATIVE PROTEIN 1-RELATED"/>
    <property type="match status" value="1"/>
</dbReference>
<comment type="caution">
    <text evidence="6">The sequence shown here is derived from an EMBL/GenBank/DDBJ whole genome shotgun (WGS) entry which is preliminary data.</text>
</comment>
<keyword evidence="4 5" id="KW-0472">Membrane</keyword>
<dbReference type="InterPro" id="IPR052556">
    <property type="entry name" value="PolySynth_Transporter"/>
</dbReference>
<feature type="transmembrane region" description="Helical" evidence="5">
    <location>
        <begin position="297"/>
        <end position="322"/>
    </location>
</feature>
<feature type="transmembrane region" description="Helical" evidence="5">
    <location>
        <begin position="151"/>
        <end position="172"/>
    </location>
</feature>
<dbReference type="GO" id="GO:0016020">
    <property type="term" value="C:membrane"/>
    <property type="evidence" value="ECO:0007669"/>
    <property type="project" value="UniProtKB-SubCell"/>
</dbReference>
<dbReference type="InterPro" id="IPR002797">
    <property type="entry name" value="Polysacc_synth"/>
</dbReference>
<evidence type="ECO:0000256" key="3">
    <source>
        <dbReference type="ARBA" id="ARBA00022989"/>
    </source>
</evidence>
<evidence type="ECO:0000313" key="6">
    <source>
        <dbReference type="EMBL" id="GFZ85257.1"/>
    </source>
</evidence>
<feature type="transmembrane region" description="Helical" evidence="5">
    <location>
        <begin position="120"/>
        <end position="139"/>
    </location>
</feature>
<evidence type="ECO:0000256" key="5">
    <source>
        <dbReference type="SAM" id="Phobius"/>
    </source>
</evidence>
<dbReference type="AlphaFoldDB" id="A0A8J2TNR5"/>
<evidence type="ECO:0000256" key="1">
    <source>
        <dbReference type="ARBA" id="ARBA00004141"/>
    </source>
</evidence>
<feature type="transmembrane region" description="Helical" evidence="5">
    <location>
        <begin position="392"/>
        <end position="411"/>
    </location>
</feature>
<name>A0A8J2TNR5_9FLAO</name>
<evidence type="ECO:0000256" key="2">
    <source>
        <dbReference type="ARBA" id="ARBA00022692"/>
    </source>
</evidence>
<gene>
    <name evidence="6" type="ORF">GCM10011531_15480</name>
</gene>
<feature type="transmembrane region" description="Helical" evidence="5">
    <location>
        <begin position="365"/>
        <end position="386"/>
    </location>
</feature>
<reference evidence="6 7" key="1">
    <citation type="journal article" date="2014" name="Int. J. Syst. Evol. Microbiol.">
        <title>Complete genome sequence of Corynebacterium casei LMG S-19264T (=DSM 44701T), isolated from a smear-ripened cheese.</title>
        <authorList>
            <consortium name="US DOE Joint Genome Institute (JGI-PGF)"/>
            <person name="Walter F."/>
            <person name="Albersmeier A."/>
            <person name="Kalinowski J."/>
            <person name="Ruckert C."/>
        </authorList>
    </citation>
    <scope>NUCLEOTIDE SEQUENCE [LARGE SCALE GENOMIC DNA]</scope>
    <source>
        <strain evidence="6 7">CGMCC 1.15295</strain>
    </source>
</reference>
<keyword evidence="3 5" id="KW-1133">Transmembrane helix</keyword>
<feature type="transmembrane region" description="Helical" evidence="5">
    <location>
        <begin position="93"/>
        <end position="114"/>
    </location>
</feature>
<organism evidence="6 7">
    <name type="scientific">Aquaticitalea lipolytica</name>
    <dbReference type="NCBI Taxonomy" id="1247562"/>
    <lineage>
        <taxon>Bacteria</taxon>
        <taxon>Pseudomonadati</taxon>
        <taxon>Bacteroidota</taxon>
        <taxon>Flavobacteriia</taxon>
        <taxon>Flavobacteriales</taxon>
        <taxon>Flavobacteriaceae</taxon>
        <taxon>Aquaticitalea</taxon>
    </lineage>
</organism>
<keyword evidence="2 5" id="KW-0812">Transmembrane</keyword>
<protein>
    <recommendedName>
        <fullName evidence="8">Polysaccharide biosynthesis protein C-terminal domain-containing protein</fullName>
    </recommendedName>
</protein>
<evidence type="ECO:0000313" key="7">
    <source>
        <dbReference type="Proteomes" id="UP000598120"/>
    </source>
</evidence>
<feature type="transmembrane region" description="Helical" evidence="5">
    <location>
        <begin position="334"/>
        <end position="353"/>
    </location>
</feature>
<proteinExistence type="predicted"/>
<feature type="transmembrane region" description="Helical" evidence="5">
    <location>
        <begin position="178"/>
        <end position="198"/>
    </location>
</feature>
<evidence type="ECO:0008006" key="8">
    <source>
        <dbReference type="Google" id="ProtNLM"/>
    </source>
</evidence>
<evidence type="ECO:0000256" key="4">
    <source>
        <dbReference type="ARBA" id="ARBA00023136"/>
    </source>
</evidence>
<feature type="transmembrane region" description="Helical" evidence="5">
    <location>
        <begin position="218"/>
        <end position="238"/>
    </location>
</feature>
<dbReference type="EMBL" id="BMIC01000002">
    <property type="protein sequence ID" value="GFZ85257.1"/>
    <property type="molecule type" value="Genomic_DNA"/>
</dbReference>
<dbReference type="PANTHER" id="PTHR43424:SF1">
    <property type="entry name" value="LOCUS PUTATIVE PROTEIN 1-RELATED"/>
    <property type="match status" value="1"/>
</dbReference>
<dbReference type="RefSeq" id="WP_188605787.1">
    <property type="nucleotide sequence ID" value="NZ_BMIC01000002.1"/>
</dbReference>
<feature type="transmembrane region" description="Helical" evidence="5">
    <location>
        <begin position="51"/>
        <end position="73"/>
    </location>
</feature>
<accession>A0A8J2TNR5</accession>
<comment type="subcellular location">
    <subcellularLocation>
        <location evidence="1">Membrane</location>
        <topology evidence="1">Multi-pass membrane protein</topology>
    </subcellularLocation>
</comment>